<evidence type="ECO:0000256" key="1">
    <source>
        <dbReference type="SAM" id="MobiDB-lite"/>
    </source>
</evidence>
<dbReference type="Proteomes" id="UP000015241">
    <property type="component" value="Unassembled WGS sequence"/>
</dbReference>
<dbReference type="AlphaFoldDB" id="S8E837"/>
<dbReference type="InParanoid" id="S8E837"/>
<keyword evidence="3" id="KW-1185">Reference proteome</keyword>
<organism evidence="2 3">
    <name type="scientific">Fomitopsis schrenkii</name>
    <name type="common">Brown rot fungus</name>
    <dbReference type="NCBI Taxonomy" id="2126942"/>
    <lineage>
        <taxon>Eukaryota</taxon>
        <taxon>Fungi</taxon>
        <taxon>Dikarya</taxon>
        <taxon>Basidiomycota</taxon>
        <taxon>Agaricomycotina</taxon>
        <taxon>Agaricomycetes</taxon>
        <taxon>Polyporales</taxon>
        <taxon>Fomitopsis</taxon>
    </lineage>
</organism>
<dbReference type="HOGENOM" id="CLU_2026784_0_0_1"/>
<feature type="compositionally biased region" description="Polar residues" evidence="1">
    <location>
        <begin position="59"/>
        <end position="68"/>
    </location>
</feature>
<protein>
    <submittedName>
        <fullName evidence="2">Uncharacterized protein</fullName>
    </submittedName>
</protein>
<name>S8E837_FOMSC</name>
<evidence type="ECO:0000313" key="2">
    <source>
        <dbReference type="EMBL" id="EPS99518.1"/>
    </source>
</evidence>
<proteinExistence type="predicted"/>
<dbReference type="EMBL" id="KE504156">
    <property type="protein sequence ID" value="EPS99518.1"/>
    <property type="molecule type" value="Genomic_DNA"/>
</dbReference>
<gene>
    <name evidence="2" type="ORF">FOMPIDRAFT_1050552</name>
</gene>
<sequence length="122" mass="13436">MADVPLSTASVNCPPREVTFEFNMSRMEILIRQDGKSSTGLCTAPEKDKLHPVLKEPYSPTNLLPTESSDTRRPFKFSSISGLQAFSTGIHQAPCVAGWAIIKELQRAYAELEQRESPGVAQ</sequence>
<reference evidence="2 3" key="1">
    <citation type="journal article" date="2012" name="Science">
        <title>The Paleozoic origin of enzymatic lignin decomposition reconstructed from 31 fungal genomes.</title>
        <authorList>
            <person name="Floudas D."/>
            <person name="Binder M."/>
            <person name="Riley R."/>
            <person name="Barry K."/>
            <person name="Blanchette R.A."/>
            <person name="Henrissat B."/>
            <person name="Martinez A.T."/>
            <person name="Otillar R."/>
            <person name="Spatafora J.W."/>
            <person name="Yadav J.S."/>
            <person name="Aerts A."/>
            <person name="Benoit I."/>
            <person name="Boyd A."/>
            <person name="Carlson A."/>
            <person name="Copeland A."/>
            <person name="Coutinho P.M."/>
            <person name="de Vries R.P."/>
            <person name="Ferreira P."/>
            <person name="Findley K."/>
            <person name="Foster B."/>
            <person name="Gaskell J."/>
            <person name="Glotzer D."/>
            <person name="Gorecki P."/>
            <person name="Heitman J."/>
            <person name="Hesse C."/>
            <person name="Hori C."/>
            <person name="Igarashi K."/>
            <person name="Jurgens J.A."/>
            <person name="Kallen N."/>
            <person name="Kersten P."/>
            <person name="Kohler A."/>
            <person name="Kuees U."/>
            <person name="Kumar T.K.A."/>
            <person name="Kuo A."/>
            <person name="LaButti K."/>
            <person name="Larrondo L.F."/>
            <person name="Lindquist E."/>
            <person name="Ling A."/>
            <person name="Lombard V."/>
            <person name="Lucas S."/>
            <person name="Lundell T."/>
            <person name="Martin R."/>
            <person name="McLaughlin D.J."/>
            <person name="Morgenstern I."/>
            <person name="Morin E."/>
            <person name="Murat C."/>
            <person name="Nagy L.G."/>
            <person name="Nolan M."/>
            <person name="Ohm R.A."/>
            <person name="Patyshakuliyeva A."/>
            <person name="Rokas A."/>
            <person name="Ruiz-Duenas F.J."/>
            <person name="Sabat G."/>
            <person name="Salamov A."/>
            <person name="Samejima M."/>
            <person name="Schmutz J."/>
            <person name="Slot J.C."/>
            <person name="St John F."/>
            <person name="Stenlid J."/>
            <person name="Sun H."/>
            <person name="Sun S."/>
            <person name="Syed K."/>
            <person name="Tsang A."/>
            <person name="Wiebenga A."/>
            <person name="Young D."/>
            <person name="Pisabarro A."/>
            <person name="Eastwood D.C."/>
            <person name="Martin F."/>
            <person name="Cullen D."/>
            <person name="Grigoriev I.V."/>
            <person name="Hibbett D.S."/>
        </authorList>
    </citation>
    <scope>NUCLEOTIDE SEQUENCE</scope>
    <source>
        <strain evidence="3">FP-58527</strain>
    </source>
</reference>
<evidence type="ECO:0000313" key="3">
    <source>
        <dbReference type="Proteomes" id="UP000015241"/>
    </source>
</evidence>
<feature type="region of interest" description="Disordered" evidence="1">
    <location>
        <begin position="52"/>
        <end position="72"/>
    </location>
</feature>
<accession>S8E837</accession>